<comment type="function">
    <text evidence="8">Extracellular zinc metalloprotease.</text>
</comment>
<dbReference type="PANTHER" id="PTHR33794">
    <property type="entry name" value="BACILLOLYSIN"/>
    <property type="match status" value="1"/>
</dbReference>
<dbReference type="Pfam" id="PF02868">
    <property type="entry name" value="Peptidase_M4_C"/>
    <property type="match status" value="1"/>
</dbReference>
<sequence>MFIDAHDGSLIFRYSDLQSARHRLTYDLDGGVDLGHGLVLVENVPVPGATISHDAKTAHSGAAKAYSFFSKLGRDSYDNGGAKIESNVRVDNDSYGQWHVGAQMLVYRPQVPDALDIIGHEFTHGVIQHSAGLQYLGEAGALNEFFADYFGAEIEGAFQTHNWTIGEGLHLPEGPLRNMANPHDGGFDPKDGPWPWNRGQPDHYTEKVTPADNICKFSSHAEKASGCIHLNSGIFNKAAYLAAAGGIHHGVSVKGIGRKKLTRILYATLEERLDPSSDMNTAVQAIVASCKDLIGRYRISAADCAEVKNAFAAVGLPVP</sequence>
<dbReference type="InterPro" id="IPR050728">
    <property type="entry name" value="Zinc_Metalloprotease_M4"/>
</dbReference>
<evidence type="ECO:0000259" key="9">
    <source>
        <dbReference type="Pfam" id="PF01447"/>
    </source>
</evidence>
<dbReference type="GO" id="GO:0046872">
    <property type="term" value="F:metal ion binding"/>
    <property type="evidence" value="ECO:0007669"/>
    <property type="project" value="UniProtKB-UniRule"/>
</dbReference>
<feature type="domain" description="Peptidase M4 C-terminal" evidence="10">
    <location>
        <begin position="131"/>
        <end position="315"/>
    </location>
</feature>
<comment type="similarity">
    <text evidence="1 8">Belongs to the peptidase M4 family.</text>
</comment>
<evidence type="ECO:0000313" key="12">
    <source>
        <dbReference type="Proteomes" id="UP001179121"/>
    </source>
</evidence>
<dbReference type="KEGG" id="nti:DNFV4_00865"/>
<evidence type="ECO:0000313" key="11">
    <source>
        <dbReference type="EMBL" id="CAI4030437.1"/>
    </source>
</evidence>
<dbReference type="PRINTS" id="PR00730">
    <property type="entry name" value="THERMOLYSIN"/>
</dbReference>
<keyword evidence="4 8" id="KW-0378">Hydrolase</keyword>
<dbReference type="InterPro" id="IPR001570">
    <property type="entry name" value="Peptidase_M4_C_domain"/>
</dbReference>
<proteinExistence type="inferred from homology"/>
<keyword evidence="2 8" id="KW-0645">Protease</keyword>
<keyword evidence="3" id="KW-0479">Metal-binding</keyword>
<keyword evidence="8" id="KW-0964">Secreted</keyword>
<evidence type="ECO:0000256" key="6">
    <source>
        <dbReference type="ARBA" id="ARBA00023049"/>
    </source>
</evidence>
<keyword evidence="6 8" id="KW-0482">Metalloprotease</keyword>
<evidence type="ECO:0000256" key="4">
    <source>
        <dbReference type="ARBA" id="ARBA00022801"/>
    </source>
</evidence>
<dbReference type="CDD" id="cd09597">
    <property type="entry name" value="M4_TLP"/>
    <property type="match status" value="1"/>
</dbReference>
<keyword evidence="12" id="KW-1185">Reference proteome</keyword>
<protein>
    <recommendedName>
        <fullName evidence="8">Neutral metalloproteinase</fullName>
        <ecNumber evidence="8">3.4.24.-</ecNumber>
    </recommendedName>
</protein>
<evidence type="ECO:0000259" key="10">
    <source>
        <dbReference type="Pfam" id="PF02868"/>
    </source>
</evidence>
<dbReference type="InterPro" id="IPR027268">
    <property type="entry name" value="Peptidase_M4/M1_CTD_sf"/>
</dbReference>
<dbReference type="InterPro" id="IPR023612">
    <property type="entry name" value="Peptidase_M4"/>
</dbReference>
<evidence type="ECO:0000256" key="8">
    <source>
        <dbReference type="RuleBase" id="RU366073"/>
    </source>
</evidence>
<reference evidence="11" key="1">
    <citation type="submission" date="2022-10" db="EMBL/GenBank/DDBJ databases">
        <authorList>
            <person name="Koch H."/>
        </authorList>
    </citation>
    <scope>NUCLEOTIDE SEQUENCE</scope>
    <source>
        <strain evidence="11">DNF</strain>
    </source>
</reference>
<dbReference type="InterPro" id="IPR013856">
    <property type="entry name" value="Peptidase_M4_domain"/>
</dbReference>
<dbReference type="Gene3D" id="1.10.390.10">
    <property type="entry name" value="Neutral Protease Domain 2"/>
    <property type="match status" value="1"/>
</dbReference>
<name>A0AA86MWT6_9BACT</name>
<dbReference type="PANTHER" id="PTHR33794:SF1">
    <property type="entry name" value="BACILLOLYSIN"/>
    <property type="match status" value="1"/>
</dbReference>
<evidence type="ECO:0000256" key="2">
    <source>
        <dbReference type="ARBA" id="ARBA00022670"/>
    </source>
</evidence>
<dbReference type="GO" id="GO:0006508">
    <property type="term" value="P:proteolysis"/>
    <property type="evidence" value="ECO:0007669"/>
    <property type="project" value="UniProtKB-KW"/>
</dbReference>
<evidence type="ECO:0000256" key="5">
    <source>
        <dbReference type="ARBA" id="ARBA00022833"/>
    </source>
</evidence>
<dbReference type="Pfam" id="PF01447">
    <property type="entry name" value="Peptidase_M4"/>
    <property type="match status" value="1"/>
</dbReference>
<evidence type="ECO:0000256" key="1">
    <source>
        <dbReference type="ARBA" id="ARBA00009388"/>
    </source>
</evidence>
<accession>A0AA86MWT6</accession>
<dbReference type="EC" id="3.4.24.-" evidence="8"/>
<feature type="active site" description="Proton donor" evidence="7">
    <location>
        <position position="229"/>
    </location>
</feature>
<comment type="cofactor">
    <cofactor evidence="8">
        <name>Zn(2+)</name>
        <dbReference type="ChEBI" id="CHEBI:29105"/>
    </cofactor>
</comment>
<dbReference type="Proteomes" id="UP001179121">
    <property type="component" value="Chromosome"/>
</dbReference>
<gene>
    <name evidence="11" type="ORF">DNFV4_00865</name>
</gene>
<evidence type="ECO:0000256" key="7">
    <source>
        <dbReference type="PIRSR" id="PIRSR623612-1"/>
    </source>
</evidence>
<dbReference type="EMBL" id="OX365700">
    <property type="protein sequence ID" value="CAI4030437.1"/>
    <property type="molecule type" value="Genomic_DNA"/>
</dbReference>
<feature type="active site" evidence="7">
    <location>
        <position position="121"/>
    </location>
</feature>
<dbReference type="AlphaFoldDB" id="A0AA86MWT6"/>
<dbReference type="GO" id="GO:0004222">
    <property type="term" value="F:metalloendopeptidase activity"/>
    <property type="evidence" value="ECO:0007669"/>
    <property type="project" value="UniProtKB-UniRule"/>
</dbReference>
<organism evidence="11 12">
    <name type="scientific">Nitrospira tepida</name>
    <dbReference type="NCBI Taxonomy" id="2973512"/>
    <lineage>
        <taxon>Bacteria</taxon>
        <taxon>Pseudomonadati</taxon>
        <taxon>Nitrospirota</taxon>
        <taxon>Nitrospiria</taxon>
        <taxon>Nitrospirales</taxon>
        <taxon>Nitrospiraceae</taxon>
        <taxon>Nitrospira</taxon>
    </lineage>
</organism>
<dbReference type="SUPFAM" id="SSF55486">
    <property type="entry name" value="Metalloproteases ('zincins'), catalytic domain"/>
    <property type="match status" value="1"/>
</dbReference>
<dbReference type="GO" id="GO:0005576">
    <property type="term" value="C:extracellular region"/>
    <property type="evidence" value="ECO:0007669"/>
    <property type="project" value="UniProtKB-SubCell"/>
</dbReference>
<comment type="subcellular location">
    <subcellularLocation>
        <location evidence="8">Secreted</location>
    </subcellularLocation>
</comment>
<keyword evidence="5 8" id="KW-0862">Zinc</keyword>
<evidence type="ECO:0000256" key="3">
    <source>
        <dbReference type="ARBA" id="ARBA00022723"/>
    </source>
</evidence>
<feature type="domain" description="Peptidase M4" evidence="9">
    <location>
        <begin position="53"/>
        <end position="128"/>
    </location>
</feature>
<dbReference type="Gene3D" id="3.10.170.10">
    <property type="match status" value="1"/>
</dbReference>